<reference evidence="8" key="1">
    <citation type="submission" date="2014-11" db="EMBL/GenBank/DDBJ databases">
        <title>Draft genome sequence of Hydrogenophaga intermedia S1.</title>
        <authorList>
            <person name="Gan H.M."/>
            <person name="Chew T.H."/>
            <person name="Stolz A."/>
        </authorList>
    </citation>
    <scope>NUCLEOTIDE SEQUENCE [LARGE SCALE GENOMIC DNA]</scope>
    <source>
        <strain evidence="8">S1</strain>
    </source>
</reference>
<evidence type="ECO:0000256" key="1">
    <source>
        <dbReference type="ARBA" id="ARBA00007074"/>
    </source>
</evidence>
<dbReference type="Pfam" id="PF00877">
    <property type="entry name" value="NLPC_P60"/>
    <property type="match status" value="1"/>
</dbReference>
<dbReference type="InterPro" id="IPR000064">
    <property type="entry name" value="NLP_P60_dom"/>
</dbReference>
<feature type="signal peptide" evidence="5">
    <location>
        <begin position="1"/>
        <end position="18"/>
    </location>
</feature>
<dbReference type="EMBL" id="CCAE010000004">
    <property type="protein sequence ID" value="CDN86523.1"/>
    <property type="molecule type" value="Genomic_DNA"/>
</dbReference>
<keyword evidence="2" id="KW-0645">Protease</keyword>
<dbReference type="PANTHER" id="PTHR47053">
    <property type="entry name" value="MUREIN DD-ENDOPEPTIDASE MEPH-RELATED"/>
    <property type="match status" value="1"/>
</dbReference>
<dbReference type="InterPro" id="IPR038765">
    <property type="entry name" value="Papain-like_cys_pep_sf"/>
</dbReference>
<gene>
    <name evidence="7" type="ORF">BN948_00928</name>
</gene>
<keyword evidence="8" id="KW-1185">Reference proteome</keyword>
<dbReference type="SUPFAM" id="SSF54001">
    <property type="entry name" value="Cysteine proteinases"/>
    <property type="match status" value="1"/>
</dbReference>
<protein>
    <submittedName>
        <fullName evidence="7">Peptidace C40 NLP/P60</fullName>
    </submittedName>
</protein>
<name>A0A1L1PEM7_HYDIT</name>
<dbReference type="RefSeq" id="WP_035620604.1">
    <property type="nucleotide sequence ID" value="NZ_CCAE010000004.1"/>
</dbReference>
<evidence type="ECO:0000256" key="5">
    <source>
        <dbReference type="SAM" id="SignalP"/>
    </source>
</evidence>
<dbReference type="SMR" id="A0A1L1PEM7"/>
<accession>A0A1L1PEM7</accession>
<evidence type="ECO:0000313" key="7">
    <source>
        <dbReference type="EMBL" id="CDN86523.1"/>
    </source>
</evidence>
<evidence type="ECO:0000256" key="2">
    <source>
        <dbReference type="ARBA" id="ARBA00022670"/>
    </source>
</evidence>
<sequence length="185" mass="20222" precursor="true">MRRWLPLLLIGCSAVAHAAPPSGSWEDMDTLLADKGFMSRLGEQVQQAGATATQQASSLVINALAFLGVPYKYGGNTFDTGFDCSGFVRAVYEQSMGKLLPRRSDEQAAATQPIERSDLQPGDLVFFNTLRRSFSHVGIYIGDGKFVHSPRAGAQVRVEDMRVAYWNKRFNGARRVPAGSPQAQP</sequence>
<evidence type="ECO:0000313" key="8">
    <source>
        <dbReference type="Proteomes" id="UP000028878"/>
    </source>
</evidence>
<feature type="chain" id="PRO_5009681335" evidence="5">
    <location>
        <begin position="19"/>
        <end position="185"/>
    </location>
</feature>
<keyword evidence="4" id="KW-0788">Thiol protease</keyword>
<dbReference type="AlphaFoldDB" id="A0A1L1PEM7"/>
<evidence type="ECO:0000256" key="3">
    <source>
        <dbReference type="ARBA" id="ARBA00022801"/>
    </source>
</evidence>
<feature type="domain" description="NlpC/P60" evidence="6">
    <location>
        <begin position="53"/>
        <end position="177"/>
    </location>
</feature>
<evidence type="ECO:0000256" key="4">
    <source>
        <dbReference type="ARBA" id="ARBA00022807"/>
    </source>
</evidence>
<evidence type="ECO:0000259" key="6">
    <source>
        <dbReference type="PROSITE" id="PS51935"/>
    </source>
</evidence>
<dbReference type="GO" id="GO:0008234">
    <property type="term" value="F:cysteine-type peptidase activity"/>
    <property type="evidence" value="ECO:0007669"/>
    <property type="project" value="UniProtKB-KW"/>
</dbReference>
<keyword evidence="5" id="KW-0732">Signal</keyword>
<dbReference type="Gene3D" id="3.90.1720.10">
    <property type="entry name" value="endopeptidase domain like (from Nostoc punctiforme)"/>
    <property type="match status" value="1"/>
</dbReference>
<dbReference type="PROSITE" id="PS51935">
    <property type="entry name" value="NLPC_P60"/>
    <property type="match status" value="1"/>
</dbReference>
<keyword evidence="3" id="KW-0378">Hydrolase</keyword>
<dbReference type="GO" id="GO:0006508">
    <property type="term" value="P:proteolysis"/>
    <property type="evidence" value="ECO:0007669"/>
    <property type="project" value="UniProtKB-KW"/>
</dbReference>
<dbReference type="PANTHER" id="PTHR47053:SF1">
    <property type="entry name" value="MUREIN DD-ENDOPEPTIDASE MEPH-RELATED"/>
    <property type="match status" value="1"/>
</dbReference>
<dbReference type="InterPro" id="IPR051202">
    <property type="entry name" value="Peptidase_C40"/>
</dbReference>
<comment type="similarity">
    <text evidence="1">Belongs to the peptidase C40 family.</text>
</comment>
<organism evidence="7 8">
    <name type="scientific">Hydrogenophaga intermedia</name>
    <dbReference type="NCBI Taxonomy" id="65786"/>
    <lineage>
        <taxon>Bacteria</taxon>
        <taxon>Pseudomonadati</taxon>
        <taxon>Pseudomonadota</taxon>
        <taxon>Betaproteobacteria</taxon>
        <taxon>Burkholderiales</taxon>
        <taxon>Comamonadaceae</taxon>
        <taxon>Hydrogenophaga</taxon>
    </lineage>
</organism>
<dbReference type="Proteomes" id="UP000028878">
    <property type="component" value="Unassembled WGS sequence"/>
</dbReference>
<proteinExistence type="inferred from homology"/>